<accession>A0AAV4PDG5</accession>
<evidence type="ECO:0000313" key="3">
    <source>
        <dbReference type="Proteomes" id="UP001054837"/>
    </source>
</evidence>
<gene>
    <name evidence="2" type="primary">AVEN_209623_1</name>
    <name evidence="2" type="ORF">CDAR_178791</name>
</gene>
<evidence type="ECO:0000313" key="2">
    <source>
        <dbReference type="EMBL" id="GIX95146.1"/>
    </source>
</evidence>
<dbReference type="CDD" id="cd00121">
    <property type="entry name" value="MATH"/>
    <property type="match status" value="1"/>
</dbReference>
<comment type="caution">
    <text evidence="2">The sequence shown here is derived from an EMBL/GenBank/DDBJ whole genome shotgun (WGS) entry which is preliminary data.</text>
</comment>
<dbReference type="Gene3D" id="2.60.210.10">
    <property type="entry name" value="Apoptosis, Tumor Necrosis Factor Receptor Associated Protein 2, Chain A"/>
    <property type="match status" value="2"/>
</dbReference>
<protein>
    <recommendedName>
        <fullName evidence="1">MATH domain-containing protein</fullName>
    </recommendedName>
</protein>
<evidence type="ECO:0000259" key="1">
    <source>
        <dbReference type="PROSITE" id="PS50144"/>
    </source>
</evidence>
<proteinExistence type="predicted"/>
<organism evidence="2 3">
    <name type="scientific">Caerostris darwini</name>
    <dbReference type="NCBI Taxonomy" id="1538125"/>
    <lineage>
        <taxon>Eukaryota</taxon>
        <taxon>Metazoa</taxon>
        <taxon>Ecdysozoa</taxon>
        <taxon>Arthropoda</taxon>
        <taxon>Chelicerata</taxon>
        <taxon>Arachnida</taxon>
        <taxon>Araneae</taxon>
        <taxon>Araneomorphae</taxon>
        <taxon>Entelegynae</taxon>
        <taxon>Araneoidea</taxon>
        <taxon>Araneidae</taxon>
        <taxon>Caerostris</taxon>
    </lineage>
</organism>
<dbReference type="PROSITE" id="PS50144">
    <property type="entry name" value="MATH"/>
    <property type="match status" value="1"/>
</dbReference>
<dbReference type="EMBL" id="BPLQ01002703">
    <property type="protein sequence ID" value="GIX95146.1"/>
    <property type="molecule type" value="Genomic_DNA"/>
</dbReference>
<dbReference type="AlphaFoldDB" id="A0AAV4PDG5"/>
<dbReference type="Proteomes" id="UP001054837">
    <property type="component" value="Unassembled WGS sequence"/>
</dbReference>
<reference evidence="2 3" key="1">
    <citation type="submission" date="2021-06" db="EMBL/GenBank/DDBJ databases">
        <title>Caerostris darwini draft genome.</title>
        <authorList>
            <person name="Kono N."/>
            <person name="Arakawa K."/>
        </authorList>
    </citation>
    <scope>NUCLEOTIDE SEQUENCE [LARGE SCALE GENOMIC DNA]</scope>
</reference>
<dbReference type="InterPro" id="IPR008974">
    <property type="entry name" value="TRAF-like"/>
</dbReference>
<sequence length="637" mass="73839">MSLSFFKKKSAVVCKNDDERNSFTFTWMLENIPHLKARIVSPPFYVQAIELKECCVILELEAEDDANFISVQLCRRVREKKRSCTVDYEFAFLAVDGSVLISKKKVNCQFGKSDINKISDFTLREEVFRSRRSAYLPRDTLTLRCRIWKSEGDMPQSEHCFARSFPAIDRTSFVWSLKKFSAIESGHKETTLINSAFRSEPPMEMNLFLTQGRNHDEPIQIEVILTDEKVKFCVLKLSLQDVAGLESEYIQDEIRFECDEKVHRFPVFLSKNRLLNYRDIYLPNDVLSLVCESSYSCELQWDYSFITSDSPKITSPLSHDLNNPMICNMECDDVQGNFFSFIWTIENLSHIAYKPVISMPFYVRSLKRSWYINLDPKHNDNFIAIKLNSLDADGGLNIDYEFAFLADDGSVLTSRIENNCSSNNIGFSNFLARDIVFKQRRDLYLPRDTLTLRFRVWKSQGKMETTEKCFARSRPVTGQSSFVWSLESFNTLKLGEIKSMLINSAFIEKPLLSMNLSLTTDPNHEEQIQIEVRPICEEVIFYNFTLSLLDISGNVANSIQGEIYFDSSKEQSVHRLPSFLKTDKLLEHRDKYLANNVLSLKFEFSYARGDLIHYFKETCCLPDLVPTLQYCSRKSDL</sequence>
<dbReference type="InterPro" id="IPR002083">
    <property type="entry name" value="MATH/TRAF_dom"/>
</dbReference>
<feature type="domain" description="MATH" evidence="1">
    <location>
        <begin position="338"/>
        <end position="456"/>
    </location>
</feature>
<dbReference type="SUPFAM" id="SSF49599">
    <property type="entry name" value="TRAF domain-like"/>
    <property type="match status" value="3"/>
</dbReference>
<keyword evidence="3" id="KW-1185">Reference proteome</keyword>
<name>A0AAV4PDG5_9ARAC</name>